<evidence type="ECO:0000313" key="2">
    <source>
        <dbReference type="Proteomes" id="UP000319449"/>
    </source>
</evidence>
<dbReference type="EMBL" id="VLLN01000036">
    <property type="protein sequence ID" value="TWJ13680.1"/>
    <property type="molecule type" value="Genomic_DNA"/>
</dbReference>
<sequence length="115" mass="12841">MTSITPTIRLFTSQEAQDSGIRIQALILEHNGNNYHLHGGSRDTIHAFTEGVCIYVLTINNSVGYMGLSTYMSSEPDPINSVFLHSVGEIRETLGANWERMSPRTIITKLVNYLI</sequence>
<accession>A0A562V705</accession>
<gene>
    <name evidence="1" type="ORF">JN12_03732</name>
</gene>
<evidence type="ECO:0000313" key="1">
    <source>
        <dbReference type="EMBL" id="TWJ13680.1"/>
    </source>
</evidence>
<dbReference type="RefSeq" id="WP_145025608.1">
    <property type="nucleotide sequence ID" value="NZ_VLLN01000036.1"/>
</dbReference>
<name>A0A562V705_9BACT</name>
<dbReference type="OrthoDB" id="5396440at2"/>
<dbReference type="AlphaFoldDB" id="A0A562V705"/>
<keyword evidence="2" id="KW-1185">Reference proteome</keyword>
<protein>
    <submittedName>
        <fullName evidence="1">Uncharacterized protein</fullName>
    </submittedName>
</protein>
<reference evidence="1 2" key="1">
    <citation type="submission" date="2019-07" db="EMBL/GenBank/DDBJ databases">
        <title>Genomic Encyclopedia of Archaeal and Bacterial Type Strains, Phase II (KMG-II): from individual species to whole genera.</title>
        <authorList>
            <person name="Goeker M."/>
        </authorList>
    </citation>
    <scope>NUCLEOTIDE SEQUENCE [LARGE SCALE GENOMIC DNA]</scope>
    <source>
        <strain evidence="1 2">ATCC BAA-1139</strain>
    </source>
</reference>
<organism evidence="1 2">
    <name type="scientific">Geobacter argillaceus</name>
    <dbReference type="NCBI Taxonomy" id="345631"/>
    <lineage>
        <taxon>Bacteria</taxon>
        <taxon>Pseudomonadati</taxon>
        <taxon>Thermodesulfobacteriota</taxon>
        <taxon>Desulfuromonadia</taxon>
        <taxon>Geobacterales</taxon>
        <taxon>Geobacteraceae</taxon>
        <taxon>Geobacter</taxon>
    </lineage>
</organism>
<comment type="caution">
    <text evidence="1">The sequence shown here is derived from an EMBL/GenBank/DDBJ whole genome shotgun (WGS) entry which is preliminary data.</text>
</comment>
<proteinExistence type="predicted"/>
<dbReference type="Proteomes" id="UP000319449">
    <property type="component" value="Unassembled WGS sequence"/>
</dbReference>